<accession>A0A927CM06</accession>
<comment type="caution">
    <text evidence="1">The sequence shown here is derived from an EMBL/GenBank/DDBJ whole genome shotgun (WGS) entry which is preliminary data.</text>
</comment>
<sequence>MSISIFMLEDSFYETDIQLIPKFDALEAESPDFRFMRLQPKADLTASPDKGVQTADPRHIAKCREALRAARETNADLLVTPEYCVPYALIDELLRDPSLQPPPRKLWCLCCEGASWPEFQEHLSRWGDYACVGRKAIDGIPSANRFACVLLYVFQAQEGGRLCLVPQSKLQPMREERYVCEGAGMTRGNRIIVVGQDSPNRLASVMCADAFHPDVRGSRLLFPEDRERRYILLHPQLNERPRHEELAALRNNLFFEERGGHAVYITANWAAGTKVRLEEQERPVITVRTPWSSLYRRYVSYGGGHWLEELRGHREHNGRHGLGFGFAKRRKLKVWYAHTGEHLQLLLVRKPYGGGPEMSRPGGTVQACRTYVPNETNDGWGEAELPFRSDVPEPLAMEATGDYRLPERSAFGFEAEDRFYGHCLGHDAAEELSLDDGELSARVSRHIDDACESLREGQVERIVSLIRCLKRLRHEGYPSQIRRIPGGFRFAAPPRLPFNLSSKLPYATEGALVAYAADGREMRRIAQRMIDAHGGYWMAERLCVFTTIGGSGEIDHCPKHNDDMTAPFRVEPDADYTQGGISIE</sequence>
<dbReference type="SUPFAM" id="SSF56317">
    <property type="entry name" value="Carbon-nitrogen hydrolase"/>
    <property type="match status" value="1"/>
</dbReference>
<dbReference type="RefSeq" id="WP_190860832.1">
    <property type="nucleotide sequence ID" value="NZ_JACXIY010000013.1"/>
</dbReference>
<dbReference type="InterPro" id="IPR036526">
    <property type="entry name" value="C-N_Hydrolase_sf"/>
</dbReference>
<name>A0A927CM06_9BACL</name>
<gene>
    <name evidence="1" type="ORF">IDH41_10695</name>
</gene>
<evidence type="ECO:0000313" key="2">
    <source>
        <dbReference type="Proteomes" id="UP000632125"/>
    </source>
</evidence>
<organism evidence="1 2">
    <name type="scientific">Paenibacillus arenilitoris</name>
    <dbReference type="NCBI Taxonomy" id="2772299"/>
    <lineage>
        <taxon>Bacteria</taxon>
        <taxon>Bacillati</taxon>
        <taxon>Bacillota</taxon>
        <taxon>Bacilli</taxon>
        <taxon>Bacillales</taxon>
        <taxon>Paenibacillaceae</taxon>
        <taxon>Paenibacillus</taxon>
    </lineage>
</organism>
<dbReference type="Gene3D" id="3.60.110.10">
    <property type="entry name" value="Carbon-nitrogen hydrolase"/>
    <property type="match status" value="1"/>
</dbReference>
<dbReference type="EMBL" id="JACXIY010000013">
    <property type="protein sequence ID" value="MBD2869048.1"/>
    <property type="molecule type" value="Genomic_DNA"/>
</dbReference>
<reference evidence="1" key="1">
    <citation type="submission" date="2020-09" db="EMBL/GenBank/DDBJ databases">
        <title>A novel bacterium of genus Paenibacillus, isolated from South China Sea.</title>
        <authorList>
            <person name="Huang H."/>
            <person name="Mo K."/>
            <person name="Hu Y."/>
        </authorList>
    </citation>
    <scope>NUCLEOTIDE SEQUENCE</scope>
    <source>
        <strain evidence="1">IB182493</strain>
    </source>
</reference>
<evidence type="ECO:0000313" key="1">
    <source>
        <dbReference type="EMBL" id="MBD2869048.1"/>
    </source>
</evidence>
<protein>
    <submittedName>
        <fullName evidence="1">Uncharacterized protein</fullName>
    </submittedName>
</protein>
<dbReference type="AlphaFoldDB" id="A0A927CM06"/>
<keyword evidence="2" id="KW-1185">Reference proteome</keyword>
<proteinExistence type="predicted"/>
<dbReference type="Proteomes" id="UP000632125">
    <property type="component" value="Unassembled WGS sequence"/>
</dbReference>